<proteinExistence type="predicted"/>
<organism evidence="3 4">
    <name type="scientific">Ottowia thiooxydans</name>
    <dbReference type="NCBI Taxonomy" id="219182"/>
    <lineage>
        <taxon>Bacteria</taxon>
        <taxon>Pseudomonadati</taxon>
        <taxon>Pseudomonadota</taxon>
        <taxon>Betaproteobacteria</taxon>
        <taxon>Burkholderiales</taxon>
        <taxon>Comamonadaceae</taxon>
        <taxon>Ottowia</taxon>
    </lineage>
</organism>
<keyword evidence="4" id="KW-1185">Reference proteome</keyword>
<accession>A0ABV2Q549</accession>
<comment type="caution">
    <text evidence="3">The sequence shown here is derived from an EMBL/GenBank/DDBJ whole genome shotgun (WGS) entry which is preliminary data.</text>
</comment>
<protein>
    <submittedName>
        <fullName evidence="3">NitT/TauT family transport system substrate-binding protein</fullName>
    </submittedName>
</protein>
<dbReference type="Gene3D" id="3.40.190.10">
    <property type="entry name" value="Periplasmic binding protein-like II"/>
    <property type="match status" value="2"/>
</dbReference>
<evidence type="ECO:0000313" key="3">
    <source>
        <dbReference type="EMBL" id="MET4575958.1"/>
    </source>
</evidence>
<name>A0ABV2Q549_9BURK</name>
<keyword evidence="1" id="KW-0732">Signal</keyword>
<dbReference type="Proteomes" id="UP001549320">
    <property type="component" value="Unassembled WGS sequence"/>
</dbReference>
<reference evidence="3 4" key="1">
    <citation type="submission" date="2024-06" db="EMBL/GenBank/DDBJ databases">
        <title>Sorghum-associated microbial communities from plants grown in Nebraska, USA.</title>
        <authorList>
            <person name="Schachtman D."/>
        </authorList>
    </citation>
    <scope>NUCLEOTIDE SEQUENCE [LARGE SCALE GENOMIC DNA]</scope>
    <source>
        <strain evidence="3 4">2709</strain>
    </source>
</reference>
<dbReference type="PANTHER" id="PTHR31528:SF3">
    <property type="entry name" value="THIAMINE BIOSYNTHESIS PROTEIN HI_0357-RELATED"/>
    <property type="match status" value="1"/>
</dbReference>
<evidence type="ECO:0000313" key="4">
    <source>
        <dbReference type="Proteomes" id="UP001549320"/>
    </source>
</evidence>
<feature type="chain" id="PRO_5046436147" evidence="1">
    <location>
        <begin position="32"/>
        <end position="344"/>
    </location>
</feature>
<feature type="domain" description="SsuA/THI5-like" evidence="2">
    <location>
        <begin position="49"/>
        <end position="255"/>
    </location>
</feature>
<dbReference type="SUPFAM" id="SSF53850">
    <property type="entry name" value="Periplasmic binding protein-like II"/>
    <property type="match status" value="1"/>
</dbReference>
<evidence type="ECO:0000259" key="2">
    <source>
        <dbReference type="Pfam" id="PF09084"/>
    </source>
</evidence>
<feature type="signal peptide" evidence="1">
    <location>
        <begin position="1"/>
        <end position="31"/>
    </location>
</feature>
<dbReference type="Pfam" id="PF09084">
    <property type="entry name" value="NMT1"/>
    <property type="match status" value="1"/>
</dbReference>
<dbReference type="InterPro" id="IPR027939">
    <property type="entry name" value="NMT1/THI5"/>
</dbReference>
<dbReference type="PANTHER" id="PTHR31528">
    <property type="entry name" value="4-AMINO-5-HYDROXYMETHYL-2-METHYLPYRIMIDINE PHOSPHATE SYNTHASE THI11-RELATED"/>
    <property type="match status" value="1"/>
</dbReference>
<dbReference type="RefSeq" id="WP_354441761.1">
    <property type="nucleotide sequence ID" value="NZ_JBEPSH010000002.1"/>
</dbReference>
<gene>
    <name evidence="3" type="ORF">ABIE13_001058</name>
</gene>
<sequence>MKDHVKPRFTMRWLALALSSLLPLIGTSVTAQPAKTPIKLAINWFPTGDHGPYYVAQDKGYFDKNGLVVSIENSKGSGDAVAKADTDRADIAIADTSVVLAAIARGAKVKIVGMIFDETPQNVFSRKDAPMREPKDMVGKSIGAPPGDSQRMAWPAFARKNGIDPASVTWINIEPTAKVAALATKRVDGVADLITGQPNFEKAMGAGEVVEMPWAKFGYNMYSMAFVVSEKTLAERPEIIRKFLQAAYQGWSDVMVDREPSLAIYKKRVPEIDVDFVRRNTAMGIELMRTQRYKDHGLGWIDEKKMCESTETANTYMGLARKVDCTTVYTNKLLPKVALPLPVK</sequence>
<dbReference type="EMBL" id="JBEPSH010000002">
    <property type="protein sequence ID" value="MET4575958.1"/>
    <property type="molecule type" value="Genomic_DNA"/>
</dbReference>
<dbReference type="InterPro" id="IPR015168">
    <property type="entry name" value="SsuA/THI5"/>
</dbReference>
<evidence type="ECO:0000256" key="1">
    <source>
        <dbReference type="SAM" id="SignalP"/>
    </source>
</evidence>